<name>A7I7T3_METB6</name>
<organism evidence="1 2">
    <name type="scientific">Methanoregula boonei (strain DSM 21154 / JCM 14090 / 6A8)</name>
    <dbReference type="NCBI Taxonomy" id="456442"/>
    <lineage>
        <taxon>Archaea</taxon>
        <taxon>Methanobacteriati</taxon>
        <taxon>Methanobacteriota</taxon>
        <taxon>Stenosarchaea group</taxon>
        <taxon>Methanomicrobia</taxon>
        <taxon>Methanomicrobiales</taxon>
        <taxon>Methanoregulaceae</taxon>
        <taxon>Methanoregula</taxon>
    </lineage>
</organism>
<dbReference type="eggNOG" id="arCOG06936">
    <property type="taxonomic scope" value="Archaea"/>
</dbReference>
<dbReference type="GeneID" id="5410296"/>
<dbReference type="RefSeq" id="WP_012106826.1">
    <property type="nucleotide sequence ID" value="NC_009712.1"/>
</dbReference>
<gene>
    <name evidence="1" type="ordered locus">Mboo_1276</name>
</gene>
<keyword evidence="2" id="KW-1185">Reference proteome</keyword>
<reference evidence="2" key="1">
    <citation type="journal article" date="2015" name="Microbiology">
        <title>Genome of Methanoregula boonei 6A8 reveals adaptations to oligotrophic peatland environments.</title>
        <authorList>
            <person name="Braeuer S."/>
            <person name="Cadillo-Quiroz H."/>
            <person name="Kyrpides N."/>
            <person name="Woyke T."/>
            <person name="Goodwin L."/>
            <person name="Detter C."/>
            <person name="Podell S."/>
            <person name="Yavitt J.B."/>
            <person name="Zinder S.H."/>
        </authorList>
    </citation>
    <scope>NUCLEOTIDE SEQUENCE [LARGE SCALE GENOMIC DNA]</scope>
    <source>
        <strain evidence="2">DSM 21154 / JCM 14090 / 6A8</strain>
    </source>
</reference>
<protein>
    <recommendedName>
        <fullName evidence="3">MarR family transcriptional regulator</fullName>
    </recommendedName>
</protein>
<dbReference type="KEGG" id="mbn:Mboo_1276"/>
<dbReference type="STRING" id="456442.Mboo_1276"/>
<sequence>MAKKIRDKDTTAINYNETGRECVQVKNEDTDWMVYHLLAQENRIALEALTQKAGLDRDSVADSLDRLDRAFLIERDGTTIRALSVGESMLRCQAKYDNTLPYVFENGVVKAKKN</sequence>
<dbReference type="EMBL" id="CP000780">
    <property type="protein sequence ID" value="ABS55794.1"/>
    <property type="molecule type" value="Genomic_DNA"/>
</dbReference>
<evidence type="ECO:0000313" key="2">
    <source>
        <dbReference type="Proteomes" id="UP000002408"/>
    </source>
</evidence>
<evidence type="ECO:0000313" key="1">
    <source>
        <dbReference type="EMBL" id="ABS55794.1"/>
    </source>
</evidence>
<accession>A7I7T3</accession>
<dbReference type="InterPro" id="IPR036390">
    <property type="entry name" value="WH_DNA-bd_sf"/>
</dbReference>
<proteinExistence type="predicted"/>
<dbReference type="SUPFAM" id="SSF46785">
    <property type="entry name" value="Winged helix' DNA-binding domain"/>
    <property type="match status" value="1"/>
</dbReference>
<dbReference type="HOGENOM" id="CLU_161792_0_0_2"/>
<dbReference type="Proteomes" id="UP000002408">
    <property type="component" value="Chromosome"/>
</dbReference>
<dbReference type="AlphaFoldDB" id="A7I7T3"/>
<evidence type="ECO:0008006" key="3">
    <source>
        <dbReference type="Google" id="ProtNLM"/>
    </source>
</evidence>
<dbReference type="OrthoDB" id="116477at2157"/>